<dbReference type="SUPFAM" id="SSF52172">
    <property type="entry name" value="CheY-like"/>
    <property type="match status" value="1"/>
</dbReference>
<evidence type="ECO:0000256" key="5">
    <source>
        <dbReference type="SAM" id="Coils"/>
    </source>
</evidence>
<protein>
    <submittedName>
        <fullName evidence="8">AraC family transcriptional regulator</fullName>
    </submittedName>
</protein>
<dbReference type="GO" id="GO:0043565">
    <property type="term" value="F:sequence-specific DNA binding"/>
    <property type="evidence" value="ECO:0007669"/>
    <property type="project" value="InterPro"/>
</dbReference>
<dbReference type="InterPro" id="IPR011006">
    <property type="entry name" value="CheY-like_superfamily"/>
</dbReference>
<keyword evidence="3" id="KW-0804">Transcription</keyword>
<dbReference type="InterPro" id="IPR001789">
    <property type="entry name" value="Sig_transdc_resp-reg_receiver"/>
</dbReference>
<dbReference type="Proteomes" id="UP000683139">
    <property type="component" value="Unassembled WGS sequence"/>
</dbReference>
<dbReference type="Pfam" id="PF12833">
    <property type="entry name" value="HTH_18"/>
    <property type="match status" value="1"/>
</dbReference>
<dbReference type="AlphaFoldDB" id="A0A919YWW6"/>
<keyword evidence="9" id="KW-1185">Reference proteome</keyword>
<dbReference type="PANTHER" id="PTHR43280">
    <property type="entry name" value="ARAC-FAMILY TRANSCRIPTIONAL REGULATOR"/>
    <property type="match status" value="1"/>
</dbReference>
<evidence type="ECO:0000256" key="1">
    <source>
        <dbReference type="ARBA" id="ARBA00023015"/>
    </source>
</evidence>
<dbReference type="RefSeq" id="WP_213519402.1">
    <property type="nucleotide sequence ID" value="NZ_BOSE01000010.1"/>
</dbReference>
<evidence type="ECO:0000259" key="7">
    <source>
        <dbReference type="PROSITE" id="PS50110"/>
    </source>
</evidence>
<evidence type="ECO:0000256" key="4">
    <source>
        <dbReference type="PROSITE-ProRule" id="PRU00169"/>
    </source>
</evidence>
<dbReference type="InterPro" id="IPR009057">
    <property type="entry name" value="Homeodomain-like_sf"/>
</dbReference>
<dbReference type="InterPro" id="IPR018060">
    <property type="entry name" value="HTH_AraC"/>
</dbReference>
<evidence type="ECO:0000313" key="8">
    <source>
        <dbReference type="EMBL" id="GIP18746.1"/>
    </source>
</evidence>
<dbReference type="Pfam" id="PF00072">
    <property type="entry name" value="Response_reg"/>
    <property type="match status" value="1"/>
</dbReference>
<dbReference type="PROSITE" id="PS01124">
    <property type="entry name" value="HTH_ARAC_FAMILY_2"/>
    <property type="match status" value="1"/>
</dbReference>
<dbReference type="PANTHER" id="PTHR43280:SF10">
    <property type="entry name" value="REGULATORY PROTEIN POCR"/>
    <property type="match status" value="1"/>
</dbReference>
<comment type="caution">
    <text evidence="8">The sequence shown here is derived from an EMBL/GenBank/DDBJ whole genome shotgun (WGS) entry which is preliminary data.</text>
</comment>
<dbReference type="SMART" id="SM00448">
    <property type="entry name" value="REC"/>
    <property type="match status" value="1"/>
</dbReference>
<reference evidence="8" key="1">
    <citation type="submission" date="2021-03" db="EMBL/GenBank/DDBJ databases">
        <title>Antimicrobial resistance genes in bacteria isolated from Japanese honey, and their potential for conferring macrolide and lincosamide resistance in the American foulbrood pathogen Paenibacillus larvae.</title>
        <authorList>
            <person name="Okamoto M."/>
            <person name="Kumagai M."/>
            <person name="Kanamori H."/>
            <person name="Takamatsu D."/>
        </authorList>
    </citation>
    <scope>NUCLEOTIDE SEQUENCE</scope>
    <source>
        <strain evidence="8">J40TS1</strain>
    </source>
</reference>
<keyword evidence="2" id="KW-0238">DNA-binding</keyword>
<evidence type="ECO:0000256" key="2">
    <source>
        <dbReference type="ARBA" id="ARBA00023125"/>
    </source>
</evidence>
<keyword evidence="4" id="KW-0597">Phosphoprotein</keyword>
<keyword evidence="5" id="KW-0175">Coiled coil</keyword>
<organism evidence="8 9">
    <name type="scientific">Paenibacillus montaniterrae</name>
    <dbReference type="NCBI Taxonomy" id="429341"/>
    <lineage>
        <taxon>Bacteria</taxon>
        <taxon>Bacillati</taxon>
        <taxon>Bacillota</taxon>
        <taxon>Bacilli</taxon>
        <taxon>Bacillales</taxon>
        <taxon>Paenibacillaceae</taxon>
        <taxon>Paenibacillus</taxon>
    </lineage>
</organism>
<feature type="domain" description="HTH araC/xylS-type" evidence="6">
    <location>
        <begin position="430"/>
        <end position="528"/>
    </location>
</feature>
<dbReference type="InterPro" id="IPR020449">
    <property type="entry name" value="Tscrpt_reg_AraC-type_HTH"/>
</dbReference>
<dbReference type="Gene3D" id="3.40.50.2300">
    <property type="match status" value="1"/>
</dbReference>
<feature type="modified residue" description="4-aspartylphosphate" evidence="4">
    <location>
        <position position="55"/>
    </location>
</feature>
<evidence type="ECO:0000256" key="3">
    <source>
        <dbReference type="ARBA" id="ARBA00023163"/>
    </source>
</evidence>
<dbReference type="EMBL" id="BOSE01000010">
    <property type="protein sequence ID" value="GIP18746.1"/>
    <property type="molecule type" value="Genomic_DNA"/>
</dbReference>
<dbReference type="CDD" id="cd17536">
    <property type="entry name" value="REC_YesN-like"/>
    <property type="match status" value="1"/>
</dbReference>
<dbReference type="PROSITE" id="PS00041">
    <property type="entry name" value="HTH_ARAC_FAMILY_1"/>
    <property type="match status" value="1"/>
</dbReference>
<dbReference type="SMART" id="SM00342">
    <property type="entry name" value="HTH_ARAC"/>
    <property type="match status" value="1"/>
</dbReference>
<feature type="domain" description="Response regulatory" evidence="7">
    <location>
        <begin position="3"/>
        <end position="120"/>
    </location>
</feature>
<sequence>MIRALIVDDEPMHIQGLVRHVKWQKLGYEQPLTAMSGQLALELLEKQSVDVLISDVSMPIMNGIELVAQAKKKLPQLQALMISGYDEFEFVQEAIDVGAQGYVLKPLKMEEIEAKLISMRDTVKKLRDIETETQKLQKKVLESLDVVRERFIHDLLSGEAISQDAMQAWSDLLQLPALKQGIRMLLFKYDQRDAQYDDAHSRIVRSSGLLKAVQICLQDMTNMIVARLGADEVVAIHINPQLAQLVQVEKQCLLVQQMLREQFASSVTIGFSLIFKAWQEAALRYKKMTFMLAHDRAAGGDQLLYEDRMNEREFQDYRVREEYIPQIIALIEQAGDRKEIVDYVAHVCDLLRAERSFSYIQAFAIGLISELTRFKKQQGDERSEASVAVWQRLIDCQHANGIRDIMLSFIEELLQSREVQQKDQQHHLVGKMIDCLQHSLHEPITLKQIAESFQMNASYLSVLFKKETGKTVSEFLQELRIKKAKQLLEDPQIRIYEVAEQVGFQTSAYFTYLFKKHTGRTPQEYRDYH</sequence>
<proteinExistence type="predicted"/>
<dbReference type="PRINTS" id="PR00032">
    <property type="entry name" value="HTHARAC"/>
</dbReference>
<dbReference type="PROSITE" id="PS50110">
    <property type="entry name" value="RESPONSE_REGULATORY"/>
    <property type="match status" value="1"/>
</dbReference>
<dbReference type="Gene3D" id="1.10.10.60">
    <property type="entry name" value="Homeodomain-like"/>
    <property type="match status" value="2"/>
</dbReference>
<evidence type="ECO:0000313" key="9">
    <source>
        <dbReference type="Proteomes" id="UP000683139"/>
    </source>
</evidence>
<dbReference type="GO" id="GO:0000160">
    <property type="term" value="P:phosphorelay signal transduction system"/>
    <property type="evidence" value="ECO:0007669"/>
    <property type="project" value="InterPro"/>
</dbReference>
<dbReference type="SUPFAM" id="SSF46689">
    <property type="entry name" value="Homeodomain-like"/>
    <property type="match status" value="2"/>
</dbReference>
<accession>A0A919YWW6</accession>
<name>A0A919YWW6_9BACL</name>
<gene>
    <name evidence="8" type="ORF">J40TS1_43880</name>
</gene>
<dbReference type="GO" id="GO:0003700">
    <property type="term" value="F:DNA-binding transcription factor activity"/>
    <property type="evidence" value="ECO:0007669"/>
    <property type="project" value="InterPro"/>
</dbReference>
<keyword evidence="1" id="KW-0805">Transcription regulation</keyword>
<evidence type="ECO:0000259" key="6">
    <source>
        <dbReference type="PROSITE" id="PS01124"/>
    </source>
</evidence>
<dbReference type="InterPro" id="IPR018062">
    <property type="entry name" value="HTH_AraC-typ_CS"/>
</dbReference>
<feature type="coiled-coil region" evidence="5">
    <location>
        <begin position="109"/>
        <end position="139"/>
    </location>
</feature>